<name>A0A081BXV7_VECG1</name>
<reference evidence="1" key="1">
    <citation type="journal article" date="2015" name="PeerJ">
        <title>First genomic representation of candidate bacterial phylum KSB3 points to enhanced environmental sensing as a trigger of wastewater bulking.</title>
        <authorList>
            <person name="Sekiguchi Y."/>
            <person name="Ohashi A."/>
            <person name="Parks D.H."/>
            <person name="Yamauchi T."/>
            <person name="Tyson G.W."/>
            <person name="Hugenholtz P."/>
        </authorList>
    </citation>
    <scope>NUCLEOTIDE SEQUENCE [LARGE SCALE GENOMIC DNA]</scope>
</reference>
<accession>A0A081BXV7</accession>
<dbReference type="Proteomes" id="UP000030661">
    <property type="component" value="Unassembled WGS sequence"/>
</dbReference>
<keyword evidence="2" id="KW-1185">Reference proteome</keyword>
<gene>
    <name evidence="1" type="ORF">U27_04127</name>
</gene>
<evidence type="ECO:0000313" key="2">
    <source>
        <dbReference type="Proteomes" id="UP000030661"/>
    </source>
</evidence>
<dbReference type="HOGENOM" id="CLU_2767454_0_0_0"/>
<organism evidence="1">
    <name type="scientific">Vecturithrix granuli</name>
    <dbReference type="NCBI Taxonomy" id="1499967"/>
    <lineage>
        <taxon>Bacteria</taxon>
        <taxon>Candidatus Moduliflexota</taxon>
        <taxon>Candidatus Vecturitrichia</taxon>
        <taxon>Candidatus Vecturitrichales</taxon>
        <taxon>Candidatus Vecturitrichaceae</taxon>
        <taxon>Candidatus Vecturithrix</taxon>
    </lineage>
</organism>
<proteinExistence type="predicted"/>
<dbReference type="AlphaFoldDB" id="A0A081BXV7"/>
<evidence type="ECO:0000313" key="1">
    <source>
        <dbReference type="EMBL" id="GAK57162.1"/>
    </source>
</evidence>
<sequence length="69" mass="7918">MKIQLTAILQQKFDKSLLTSHNLIAGSQIFGVSKRFPHLFFVEKHLHRSACRDNCHGGLNLHRQPQNPN</sequence>
<dbReference type="EMBL" id="DF820465">
    <property type="protein sequence ID" value="GAK57162.1"/>
    <property type="molecule type" value="Genomic_DNA"/>
</dbReference>
<protein>
    <submittedName>
        <fullName evidence="1">Uncharacterized protein</fullName>
    </submittedName>
</protein>